<feature type="region of interest" description="Disordered" evidence="1">
    <location>
        <begin position="1"/>
        <end position="35"/>
    </location>
</feature>
<evidence type="ECO:0000313" key="3">
    <source>
        <dbReference type="EMBL" id="CAL4805034.1"/>
    </source>
</evidence>
<dbReference type="InterPro" id="IPR043502">
    <property type="entry name" value="DNA/RNA_pol_sf"/>
</dbReference>
<reference evidence="2" key="1">
    <citation type="submission" date="2022-10" db="EMBL/GenBank/DDBJ databases">
        <authorList>
            <person name="Chen Y."/>
            <person name="Dougan E. K."/>
            <person name="Chan C."/>
            <person name="Rhodes N."/>
            <person name="Thang M."/>
        </authorList>
    </citation>
    <scope>NUCLEOTIDE SEQUENCE</scope>
</reference>
<keyword evidence="3" id="KW-0813">Transport</keyword>
<dbReference type="EMBL" id="CAMXCT020006653">
    <property type="protein sequence ID" value="CAL1171097.1"/>
    <property type="molecule type" value="Genomic_DNA"/>
</dbReference>
<feature type="region of interest" description="Disordered" evidence="1">
    <location>
        <begin position="249"/>
        <end position="268"/>
    </location>
</feature>
<proteinExistence type="predicted"/>
<dbReference type="SUPFAM" id="SSF56672">
    <property type="entry name" value="DNA/RNA polymerases"/>
    <property type="match status" value="1"/>
</dbReference>
<comment type="caution">
    <text evidence="2">The sequence shown here is derived from an EMBL/GenBank/DDBJ whole genome shotgun (WGS) entry which is preliminary data.</text>
</comment>
<evidence type="ECO:0000313" key="2">
    <source>
        <dbReference type="EMBL" id="CAI4017722.1"/>
    </source>
</evidence>
<accession>A0A9P1M2U5</accession>
<dbReference type="AlphaFoldDB" id="A0A9P1M2U5"/>
<evidence type="ECO:0000313" key="4">
    <source>
        <dbReference type="Proteomes" id="UP001152797"/>
    </source>
</evidence>
<dbReference type="EMBL" id="CAMXCT030006653">
    <property type="protein sequence ID" value="CAL4805034.1"/>
    <property type="molecule type" value="Genomic_DNA"/>
</dbReference>
<keyword evidence="4" id="KW-1185">Reference proteome</keyword>
<dbReference type="GO" id="GO:0034220">
    <property type="term" value="P:monoatomic ion transmembrane transport"/>
    <property type="evidence" value="ECO:0007669"/>
    <property type="project" value="UniProtKB-KW"/>
</dbReference>
<dbReference type="Proteomes" id="UP001152797">
    <property type="component" value="Unassembled WGS sequence"/>
</dbReference>
<sequence length="1155" mass="127280">MDSGFGEPPFAGGDLHNSAAVTSRADPASDGAGSGGVDPFGRLDLALDLEPGFLLEHKDGCLQNTSEGYSPGTFEDTDAVPAVDMKVYDRERVLDNSWLQLEPKPVEFFWESGFWAEIFGAADSESTTDLVSKQFSLHRPAVVSEPVMERSLEEPAGSSEVPGKRLKETTVVLDASELNGEAIDLVSDYATTCSESSSGEEAVVLPKAVPVTAGTDETSTMQRAESCRKAQDANEASFNLDAAKRTLQSLQSKSVSQQDGSTVSPTDRLSGKSLNEVLMVEIYAGSARLARACRHIGCRSVAVDKTSDRSHGTKIFVCDVTKPEELDMLEKFLQAEQQNLGESLHKHKSWQPKVIDGKVQYPTAEEAAYPILLCARMAEIVRDQLLQLGVVDVDNLEQQIQVEHTSLNRVVLSALPRGKKFKPLVSEYGQYHTVVHAPQVENPTDVVPAGAKLVHQRLAQRGEVRVDEQICHSSIDGMSGQEEVMVSQYGVPRAPLDFCERAVKCGHPRGMAVHLPQLAKEVIEQNLTEEPAELALHRCRELTKWTIRAGQLKEQEKKYKGGLPQHMQALLQKKRLLLFKEMLESVNYPDKQLVEDLARGFNITGWQDKTGVFPQCVKRPQFSLGTLKQMARGLNKAILQQLREDKDDAELVQKTWEKTLEEVNLGYIWHDEHADPMQFFLAKRFGLVQRAGKLRVIDDCSIGGINSTMGAVEKYRVHAMDECAAFLAYMVEFVQNGHGVEGVSGRTYDLKHAYKQYGISVADRDTIRLAVRNPHTNGVDLFGINSLPFGASGSVGGFLRVSLAIWYIGMAIFRLVWTAFFDDYTVFARDALVSNTSKTVEAIFDLLGVEFARDGDKACEFAKRFKSLGVEIDLQTFGAGVVQLGHTKERREELSLVLQEILKEKSITSKQAESMRGRLHWFESFAFGRVANSAVKVLGELALSGRKRITLSETDMTALSFLCERVLTAPPLSITPACLQSWVIFTDGACEGPDDNKQGGVGGVLVDPLGRVVSFFGGVVPVDIMRCLLQKSKNPIYELEVLPVLVSVWLWKGRINLAQVCWYLDNEASRSAFIKGQGATPLAACMVDAFTAEEMKLQLKSWFARVPSLSNLADSPSRLEDKLLLELGAVKGPIDWLAMGKVLGLDLEMGDRTAA</sequence>
<keyword evidence="3" id="KW-0407">Ion channel</keyword>
<gene>
    <name evidence="2" type="ORF">C1SCF055_LOCUS42344</name>
</gene>
<evidence type="ECO:0000256" key="1">
    <source>
        <dbReference type="SAM" id="MobiDB-lite"/>
    </source>
</evidence>
<reference evidence="3 4" key="2">
    <citation type="submission" date="2024-05" db="EMBL/GenBank/DDBJ databases">
        <authorList>
            <person name="Chen Y."/>
            <person name="Shah S."/>
            <person name="Dougan E. K."/>
            <person name="Thang M."/>
            <person name="Chan C."/>
        </authorList>
    </citation>
    <scope>NUCLEOTIDE SEQUENCE [LARGE SCALE GENOMIC DNA]</scope>
</reference>
<dbReference type="EMBL" id="CAMXCT010006653">
    <property type="protein sequence ID" value="CAI4017722.1"/>
    <property type="molecule type" value="Genomic_DNA"/>
</dbReference>
<protein>
    <submittedName>
        <fullName evidence="3">Sodium channel protein 60E</fullName>
    </submittedName>
</protein>
<keyword evidence="3" id="KW-0406">Ion transport</keyword>
<organism evidence="2">
    <name type="scientific">Cladocopium goreaui</name>
    <dbReference type="NCBI Taxonomy" id="2562237"/>
    <lineage>
        <taxon>Eukaryota</taxon>
        <taxon>Sar</taxon>
        <taxon>Alveolata</taxon>
        <taxon>Dinophyceae</taxon>
        <taxon>Suessiales</taxon>
        <taxon>Symbiodiniaceae</taxon>
        <taxon>Cladocopium</taxon>
    </lineage>
</organism>
<feature type="compositionally biased region" description="Low complexity" evidence="1">
    <location>
        <begin position="249"/>
        <end position="258"/>
    </location>
</feature>
<name>A0A9P1M2U5_9DINO</name>